<organism evidence="1 2">
    <name type="scientific">Lagenidium giganteum</name>
    <dbReference type="NCBI Taxonomy" id="4803"/>
    <lineage>
        <taxon>Eukaryota</taxon>
        <taxon>Sar</taxon>
        <taxon>Stramenopiles</taxon>
        <taxon>Oomycota</taxon>
        <taxon>Peronosporomycetes</taxon>
        <taxon>Pythiales</taxon>
        <taxon>Pythiaceae</taxon>
    </lineage>
</organism>
<dbReference type="SUPFAM" id="SSF56672">
    <property type="entry name" value="DNA/RNA polymerases"/>
    <property type="match status" value="1"/>
</dbReference>
<dbReference type="Proteomes" id="UP001146120">
    <property type="component" value="Unassembled WGS sequence"/>
</dbReference>
<protein>
    <submittedName>
        <fullName evidence="1">Uncharacterized protein</fullName>
    </submittedName>
</protein>
<reference evidence="1" key="1">
    <citation type="submission" date="2022-11" db="EMBL/GenBank/DDBJ databases">
        <authorList>
            <person name="Morgan W.R."/>
            <person name="Tartar A."/>
        </authorList>
    </citation>
    <scope>NUCLEOTIDE SEQUENCE</scope>
    <source>
        <strain evidence="1">ARSEF 373</strain>
    </source>
</reference>
<name>A0AAV2Z2P0_9STRA</name>
<dbReference type="InterPro" id="IPR043502">
    <property type="entry name" value="DNA/RNA_pol_sf"/>
</dbReference>
<accession>A0AAV2Z2P0</accession>
<keyword evidence="2" id="KW-1185">Reference proteome</keyword>
<sequence>MAKLSPTQRSGGAPTLITTLDLNKGYYARTIDRNSQKLLRKHASRWASRPRLMNFKPNPRRPGVCSDLPGRRADHRHGIPTLASTRSCHRLEHARLQINGAKSKFAAITAEYLGIMLTRNGIQPLQQKVDAILRLHAPTNKHEAPVHWSLQLLKGHVPPPHTYNGYPDTNDKQVAALPIMKEDVPLANELLAAAQAVDPEVAAAVADPANHQWVLMLSCCGRRYIPASLRDAALAFFHSTLFYPGATRHARDRHLARAENRCGQIRSYVFHMSGLEAWGRPSRQVASEDTSKPDVE</sequence>
<evidence type="ECO:0000313" key="1">
    <source>
        <dbReference type="EMBL" id="DAZ99627.1"/>
    </source>
</evidence>
<reference evidence="1" key="2">
    <citation type="journal article" date="2023" name="Microbiol Resour">
        <title>Decontamination and Annotation of the Draft Genome Sequence of the Oomycete Lagenidium giganteum ARSEF 373.</title>
        <authorList>
            <person name="Morgan W.R."/>
            <person name="Tartar A."/>
        </authorList>
    </citation>
    <scope>NUCLEOTIDE SEQUENCE</scope>
    <source>
        <strain evidence="1">ARSEF 373</strain>
    </source>
</reference>
<evidence type="ECO:0000313" key="2">
    <source>
        <dbReference type="Proteomes" id="UP001146120"/>
    </source>
</evidence>
<dbReference type="AlphaFoldDB" id="A0AAV2Z2P0"/>
<gene>
    <name evidence="1" type="ORF">N0F65_001455</name>
</gene>
<comment type="caution">
    <text evidence="1">The sequence shown here is derived from an EMBL/GenBank/DDBJ whole genome shotgun (WGS) entry which is preliminary data.</text>
</comment>
<proteinExistence type="predicted"/>
<dbReference type="EMBL" id="DAKRPA010000080">
    <property type="protein sequence ID" value="DAZ99627.1"/>
    <property type="molecule type" value="Genomic_DNA"/>
</dbReference>